<feature type="transmembrane region" description="Helical" evidence="1">
    <location>
        <begin position="40"/>
        <end position="59"/>
    </location>
</feature>
<keyword evidence="1" id="KW-1133">Transmembrane helix</keyword>
<dbReference type="RefSeq" id="WP_090866141.1">
    <property type="nucleotide sequence ID" value="NZ_FOHE01000001.1"/>
</dbReference>
<feature type="transmembrane region" description="Helical" evidence="1">
    <location>
        <begin position="13"/>
        <end position="33"/>
    </location>
</feature>
<sequence length="156" mass="18093">MEYKSYLKINVKILVYHFCLVVLGTGIIGVNWNGPVINETMLLTFIVMLFLHFVVGFLLRNNHSWFVNAISVSFVLIINLVMYFYSLLFSSELPSLVNVLVIIFKFPFLYILGWQDINYPLLAAVLPCLFLWLGLETRSIVHRLSKRKESNSRNSK</sequence>
<dbReference type="AlphaFoldDB" id="A0A1H9YCW1"/>
<dbReference type="STRING" id="930131.SAMN05216389_101323"/>
<dbReference type="Proteomes" id="UP000198618">
    <property type="component" value="Unassembled WGS sequence"/>
</dbReference>
<organism evidence="2 3">
    <name type="scientific">Oceanobacillus limi</name>
    <dbReference type="NCBI Taxonomy" id="930131"/>
    <lineage>
        <taxon>Bacteria</taxon>
        <taxon>Bacillati</taxon>
        <taxon>Bacillota</taxon>
        <taxon>Bacilli</taxon>
        <taxon>Bacillales</taxon>
        <taxon>Bacillaceae</taxon>
        <taxon>Oceanobacillus</taxon>
    </lineage>
</organism>
<keyword evidence="1" id="KW-0472">Membrane</keyword>
<protein>
    <submittedName>
        <fullName evidence="2">Uncharacterized protein</fullName>
    </submittedName>
</protein>
<keyword evidence="1" id="KW-0812">Transmembrane</keyword>
<evidence type="ECO:0000256" key="1">
    <source>
        <dbReference type="SAM" id="Phobius"/>
    </source>
</evidence>
<feature type="transmembrane region" description="Helical" evidence="1">
    <location>
        <begin position="117"/>
        <end position="135"/>
    </location>
</feature>
<feature type="transmembrane region" description="Helical" evidence="1">
    <location>
        <begin position="65"/>
        <end position="86"/>
    </location>
</feature>
<dbReference type="OrthoDB" id="2968026at2"/>
<proteinExistence type="predicted"/>
<name>A0A1H9YCW1_9BACI</name>
<keyword evidence="3" id="KW-1185">Reference proteome</keyword>
<gene>
    <name evidence="2" type="ORF">SAMN05216389_101323</name>
</gene>
<accession>A0A1H9YCW1</accession>
<evidence type="ECO:0000313" key="3">
    <source>
        <dbReference type="Proteomes" id="UP000198618"/>
    </source>
</evidence>
<reference evidence="2 3" key="1">
    <citation type="submission" date="2016-10" db="EMBL/GenBank/DDBJ databases">
        <authorList>
            <person name="de Groot N.N."/>
        </authorList>
    </citation>
    <scope>NUCLEOTIDE SEQUENCE [LARGE SCALE GENOMIC DNA]</scope>
    <source>
        <strain evidence="2 3">IBRC-M 10780</strain>
    </source>
</reference>
<feature type="transmembrane region" description="Helical" evidence="1">
    <location>
        <begin position="93"/>
        <end position="111"/>
    </location>
</feature>
<evidence type="ECO:0000313" key="2">
    <source>
        <dbReference type="EMBL" id="SES66795.1"/>
    </source>
</evidence>
<dbReference type="EMBL" id="FOHE01000001">
    <property type="protein sequence ID" value="SES66795.1"/>
    <property type="molecule type" value="Genomic_DNA"/>
</dbReference>